<evidence type="ECO:0000313" key="2">
    <source>
        <dbReference type="EMBL" id="EAL68825.1"/>
    </source>
</evidence>
<protein>
    <submittedName>
        <fullName evidence="2">Uncharacterized protein</fullName>
    </submittedName>
</protein>
<dbReference type="RefSeq" id="XP_642801.1">
    <property type="nucleotide sequence ID" value="XM_637709.1"/>
</dbReference>
<name>Q54ZR5_DICDI</name>
<proteinExistence type="predicted"/>
<dbReference type="Proteomes" id="UP000002195">
    <property type="component" value="Unassembled WGS sequence"/>
</dbReference>
<comment type="caution">
    <text evidence="2">The sequence shown here is derived from an EMBL/GenBank/DDBJ whole genome shotgun (WGS) entry which is preliminary data.</text>
</comment>
<evidence type="ECO:0000313" key="3">
    <source>
        <dbReference type="Proteomes" id="UP000002195"/>
    </source>
</evidence>
<keyword evidence="1" id="KW-1133">Transmembrane helix</keyword>
<evidence type="ECO:0000256" key="1">
    <source>
        <dbReference type="SAM" id="Phobius"/>
    </source>
</evidence>
<sequence length="43" mass="5381">MFIYLLLPYFIQILLSVYSKNKVPFRLLGFFQFLFIFFFYQIT</sequence>
<dbReference type="AlphaFoldDB" id="Q54ZR5"/>
<feature type="transmembrane region" description="Helical" evidence="1">
    <location>
        <begin position="23"/>
        <end position="42"/>
    </location>
</feature>
<reference evidence="2 3" key="1">
    <citation type="journal article" date="2005" name="Nature">
        <title>The genome of the social amoeba Dictyostelium discoideum.</title>
        <authorList>
            <consortium name="The Dictyostelium discoideum Sequencing Consortium"/>
            <person name="Eichinger L."/>
            <person name="Pachebat J.A."/>
            <person name="Glockner G."/>
            <person name="Rajandream M.A."/>
            <person name="Sucgang R."/>
            <person name="Berriman M."/>
            <person name="Song J."/>
            <person name="Olsen R."/>
            <person name="Szafranski K."/>
            <person name="Xu Q."/>
            <person name="Tunggal B."/>
            <person name="Kummerfeld S."/>
            <person name="Madera M."/>
            <person name="Konfortov B.A."/>
            <person name="Rivero F."/>
            <person name="Bankier A.T."/>
            <person name="Lehmann R."/>
            <person name="Hamlin N."/>
            <person name="Davies R."/>
            <person name="Gaudet P."/>
            <person name="Fey P."/>
            <person name="Pilcher K."/>
            <person name="Chen G."/>
            <person name="Saunders D."/>
            <person name="Sodergren E."/>
            <person name="Davis P."/>
            <person name="Kerhornou A."/>
            <person name="Nie X."/>
            <person name="Hall N."/>
            <person name="Anjard C."/>
            <person name="Hemphill L."/>
            <person name="Bason N."/>
            <person name="Farbrother P."/>
            <person name="Desany B."/>
            <person name="Just E."/>
            <person name="Morio T."/>
            <person name="Rost R."/>
            <person name="Churcher C."/>
            <person name="Cooper J."/>
            <person name="Haydock S."/>
            <person name="van Driessche N."/>
            <person name="Cronin A."/>
            <person name="Goodhead I."/>
            <person name="Muzny D."/>
            <person name="Mourier T."/>
            <person name="Pain A."/>
            <person name="Lu M."/>
            <person name="Harper D."/>
            <person name="Lindsay R."/>
            <person name="Hauser H."/>
            <person name="James K."/>
            <person name="Quiles M."/>
            <person name="Madan Babu M."/>
            <person name="Saito T."/>
            <person name="Buchrieser C."/>
            <person name="Wardroper A."/>
            <person name="Felder M."/>
            <person name="Thangavelu M."/>
            <person name="Johnson D."/>
            <person name="Knights A."/>
            <person name="Loulseged H."/>
            <person name="Mungall K."/>
            <person name="Oliver K."/>
            <person name="Price C."/>
            <person name="Quail M.A."/>
            <person name="Urushihara H."/>
            <person name="Hernandez J."/>
            <person name="Rabbinowitsch E."/>
            <person name="Steffen D."/>
            <person name="Sanders M."/>
            <person name="Ma J."/>
            <person name="Kohara Y."/>
            <person name="Sharp S."/>
            <person name="Simmonds M."/>
            <person name="Spiegler S."/>
            <person name="Tivey A."/>
            <person name="Sugano S."/>
            <person name="White B."/>
            <person name="Walker D."/>
            <person name="Woodward J."/>
            <person name="Winckler T."/>
            <person name="Tanaka Y."/>
            <person name="Shaulsky G."/>
            <person name="Schleicher M."/>
            <person name="Weinstock G."/>
            <person name="Rosenthal A."/>
            <person name="Cox E.C."/>
            <person name="Chisholm R.L."/>
            <person name="Gibbs R."/>
            <person name="Loomis W.F."/>
            <person name="Platzer M."/>
            <person name="Kay R.R."/>
            <person name="Williams J."/>
            <person name="Dear P.H."/>
            <person name="Noegel A.A."/>
            <person name="Barrell B."/>
            <person name="Kuspa A."/>
        </authorList>
    </citation>
    <scope>NUCLEOTIDE SEQUENCE [LARGE SCALE GENOMIC DNA]</scope>
    <source>
        <strain evidence="2 3">AX4</strain>
    </source>
</reference>
<keyword evidence="3" id="KW-1185">Reference proteome</keyword>
<dbReference type="HOGENOM" id="CLU_3243262_0_0_1"/>
<dbReference type="SMR" id="Q54ZR5"/>
<keyword evidence="1" id="KW-0812">Transmembrane</keyword>
<gene>
    <name evidence="2" type="ORF">DDB_G0277277</name>
</gene>
<dbReference type="PaxDb" id="44689-DDB0215168"/>
<dbReference type="KEGG" id="ddi:DDB_G0277277"/>
<keyword evidence="1" id="KW-0472">Membrane</keyword>
<dbReference type="EMBL" id="AAFI02000019">
    <property type="protein sequence ID" value="EAL68825.1"/>
    <property type="molecule type" value="Genomic_DNA"/>
</dbReference>
<organism evidence="2 3">
    <name type="scientific">Dictyostelium discoideum</name>
    <name type="common">Social amoeba</name>
    <dbReference type="NCBI Taxonomy" id="44689"/>
    <lineage>
        <taxon>Eukaryota</taxon>
        <taxon>Amoebozoa</taxon>
        <taxon>Evosea</taxon>
        <taxon>Eumycetozoa</taxon>
        <taxon>Dictyostelia</taxon>
        <taxon>Dictyosteliales</taxon>
        <taxon>Dictyosteliaceae</taxon>
        <taxon>Dictyostelium</taxon>
    </lineage>
</organism>
<dbReference type="InParanoid" id="Q54ZR5"/>
<accession>Q54ZR5</accession>
<dbReference type="GeneID" id="8620994"/>